<dbReference type="OrthoDB" id="6288737at2759"/>
<organism evidence="3 4">
    <name type="scientific">Bursaphelenchus okinawaensis</name>
    <dbReference type="NCBI Taxonomy" id="465554"/>
    <lineage>
        <taxon>Eukaryota</taxon>
        <taxon>Metazoa</taxon>
        <taxon>Ecdysozoa</taxon>
        <taxon>Nematoda</taxon>
        <taxon>Chromadorea</taxon>
        <taxon>Rhabditida</taxon>
        <taxon>Tylenchina</taxon>
        <taxon>Tylenchomorpha</taxon>
        <taxon>Aphelenchoidea</taxon>
        <taxon>Aphelenchoididae</taxon>
        <taxon>Bursaphelenchus</taxon>
    </lineage>
</organism>
<feature type="compositionally biased region" description="Basic and acidic residues" evidence="1">
    <location>
        <begin position="757"/>
        <end position="828"/>
    </location>
</feature>
<dbReference type="AlphaFoldDB" id="A0A811L1P2"/>
<feature type="compositionally biased region" description="Basic and acidic residues" evidence="1">
    <location>
        <begin position="846"/>
        <end position="856"/>
    </location>
</feature>
<evidence type="ECO:0000256" key="1">
    <source>
        <dbReference type="SAM" id="MobiDB-lite"/>
    </source>
</evidence>
<name>A0A811L1P2_9BILA</name>
<accession>A0A811L1P2</accession>
<feature type="region of interest" description="Disordered" evidence="1">
    <location>
        <begin position="716"/>
        <end position="902"/>
    </location>
</feature>
<feature type="compositionally biased region" description="Polar residues" evidence="1">
    <location>
        <begin position="890"/>
        <end position="900"/>
    </location>
</feature>
<dbReference type="EMBL" id="CAJFCW020000004">
    <property type="protein sequence ID" value="CAG9114603.1"/>
    <property type="molecule type" value="Genomic_DNA"/>
</dbReference>
<comment type="caution">
    <text evidence="3">The sequence shown here is derived from an EMBL/GenBank/DDBJ whole genome shotgun (WGS) entry which is preliminary data.</text>
</comment>
<dbReference type="Pfam" id="PF10505">
    <property type="entry name" value="NARG2_C"/>
    <property type="match status" value="1"/>
</dbReference>
<reference evidence="3" key="1">
    <citation type="submission" date="2020-09" db="EMBL/GenBank/DDBJ databases">
        <authorList>
            <person name="Kikuchi T."/>
        </authorList>
    </citation>
    <scope>NUCLEOTIDE SEQUENCE</scope>
    <source>
        <strain evidence="3">SH1</strain>
    </source>
</reference>
<sequence length="1024" mass="118560">MNYTQCPARDDIEDEEELKKHDNEGCVICMGMEDSDEEEKPGPSVAPEPEETKPLPESRKRKPEVDDGLLELPHKKALHMLKKTEGLSKPAAALKLLEKRREVVLTDKNKPEPSKVEVLARDMPFAPIYVPLPKDEHGRFRNSALSVEDHRRYVAIITNNLKPESAARFQTNNLELKGYDEQLFEERNYFYNLAMEWANNMKGHPYAYESNGSRAFFLKKQKHRFEAIDDLKFGQCIKALDWVSKPKTESAQLLRPKIVQTINEGKIPNVRIPDPRRKCFISANASQIDKKFENEKTEKIEIEKDDIAKDLAFQKNLDIIMDGCTVRTLMTDPYVFRNQQYGFKVEVNRKAHQGQFRKFITVSKPFYTDKLNPITVERQYIKWALKESIRNEQKREKHVNKPHIKEQKMEIDEKLIEARKVVSEVKNMDSDIKNKDSEGKNKDSDVKNKDSEVKNQDSDVKNKDSQDKSKDSETKNDKIKMETLHIEDDRPIPQNYVPFKRRTTKKKEIQPEDIKQEEKNGTDNLLDDILGSMGVDCEKSAPSIKSNYRYSVLRIGEDVKSRLLIRTNNHGRDHDGEVMSLSIKSEYLPSLGAEVIHEEEEIANFMTTLLKDSQKHLVFRVYAHNKAVLQIERKKPANMYSHFEDNTKQLLSHRCERFTALLEYLKTLEVGKYLFIKNNNEMEVFSEQYDGEPTYTSAKIFYEVTKRLLRLPRKRKNKWRKHHENGEPQYEEKHDEEENDEEHHDDEDEHYDENENDEGHKDEEEKNKEHDGKEEKGIEHDEEEGKDKGRKDENEKRKENDDDEDKHKEEKENDGEHKNGQIEVKIEVDGDETDSQGFVIDEDDSDGRNDENKDSEACNGEVSGSEGRNDENKDSEGFNAVKKETETPLKTENGNSTPTDEISLLISQIGAGLPQPQPKAPSVSEVENRFGDAKVILRKPSVTQEELERTSNPHEMLGKPSDLYQGINVRIPLVWQIVQSRIPGSLPPARPIKQANYKGKNKGKWKNKKPQKAGDNDLFGSQIL</sequence>
<protein>
    <recommendedName>
        <fullName evidence="2">Little elongation complex subunit 2 C-terminal domain-containing protein</fullName>
    </recommendedName>
</protein>
<proteinExistence type="predicted"/>
<feature type="compositionally biased region" description="Acidic residues" evidence="1">
    <location>
        <begin position="734"/>
        <end position="756"/>
    </location>
</feature>
<feature type="compositionally biased region" description="Basic and acidic residues" evidence="1">
    <location>
        <begin position="427"/>
        <end position="491"/>
    </location>
</feature>
<feature type="compositionally biased region" description="Basic residues" evidence="1">
    <location>
        <begin position="999"/>
        <end position="1011"/>
    </location>
</feature>
<evidence type="ECO:0000259" key="2">
    <source>
        <dbReference type="Pfam" id="PF10505"/>
    </source>
</evidence>
<gene>
    <name evidence="3" type="ORF">BOKJ2_LOCUS9284</name>
</gene>
<feature type="region of interest" description="Disordered" evidence="1">
    <location>
        <begin position="427"/>
        <end position="495"/>
    </location>
</feature>
<dbReference type="InterPro" id="IPR019535">
    <property type="entry name" value="ICE2_C"/>
</dbReference>
<evidence type="ECO:0000313" key="3">
    <source>
        <dbReference type="EMBL" id="CAD5221117.1"/>
    </source>
</evidence>
<feature type="compositionally biased region" description="Acidic residues" evidence="1">
    <location>
        <begin position="829"/>
        <end position="845"/>
    </location>
</feature>
<dbReference type="Proteomes" id="UP000614601">
    <property type="component" value="Unassembled WGS sequence"/>
</dbReference>
<keyword evidence="4" id="KW-1185">Reference proteome</keyword>
<feature type="domain" description="Little elongation complex subunit 2 C-terminal" evidence="2">
    <location>
        <begin position="543"/>
        <end position="695"/>
    </location>
</feature>
<evidence type="ECO:0000313" key="4">
    <source>
        <dbReference type="Proteomes" id="UP000614601"/>
    </source>
</evidence>
<feature type="compositionally biased region" description="Basic and acidic residues" evidence="1">
    <location>
        <begin position="867"/>
        <end position="889"/>
    </location>
</feature>
<dbReference type="GO" id="GO:0008023">
    <property type="term" value="C:transcription elongation factor complex"/>
    <property type="evidence" value="ECO:0007669"/>
    <property type="project" value="InterPro"/>
</dbReference>
<feature type="region of interest" description="Disordered" evidence="1">
    <location>
        <begin position="1"/>
        <end position="68"/>
    </location>
</feature>
<dbReference type="EMBL" id="CAJFDH010000004">
    <property type="protein sequence ID" value="CAD5221117.1"/>
    <property type="molecule type" value="Genomic_DNA"/>
</dbReference>
<dbReference type="Proteomes" id="UP000783686">
    <property type="component" value="Unassembled WGS sequence"/>
</dbReference>
<feature type="compositionally biased region" description="Basic and acidic residues" evidence="1">
    <location>
        <begin position="724"/>
        <end position="733"/>
    </location>
</feature>
<feature type="region of interest" description="Disordered" evidence="1">
    <location>
        <begin position="985"/>
        <end position="1024"/>
    </location>
</feature>